<dbReference type="PANTHER" id="PTHR43133">
    <property type="entry name" value="RNA POLYMERASE ECF-TYPE SIGMA FACTO"/>
    <property type="match status" value="1"/>
</dbReference>
<dbReference type="InterPro" id="IPR014284">
    <property type="entry name" value="RNA_pol_sigma-70_dom"/>
</dbReference>
<feature type="domain" description="RNA polymerase sigma factor 70 region 4 type 2" evidence="6">
    <location>
        <begin position="86"/>
        <end position="137"/>
    </location>
</feature>
<evidence type="ECO:0000256" key="3">
    <source>
        <dbReference type="ARBA" id="ARBA00023082"/>
    </source>
</evidence>
<dbReference type="InterPro" id="IPR013249">
    <property type="entry name" value="RNA_pol_sigma70_r4_t2"/>
</dbReference>
<dbReference type="InterPro" id="IPR013324">
    <property type="entry name" value="RNA_pol_sigma_r3/r4-like"/>
</dbReference>
<dbReference type="PANTHER" id="PTHR43133:SF62">
    <property type="entry name" value="RNA POLYMERASE SIGMA FACTOR SIGZ"/>
    <property type="match status" value="1"/>
</dbReference>
<dbReference type="Gene3D" id="1.10.10.10">
    <property type="entry name" value="Winged helix-like DNA-binding domain superfamily/Winged helix DNA-binding domain"/>
    <property type="match status" value="1"/>
</dbReference>
<dbReference type="Proteomes" id="UP000198407">
    <property type="component" value="Unassembled WGS sequence"/>
</dbReference>
<evidence type="ECO:0000259" key="5">
    <source>
        <dbReference type="Pfam" id="PF04542"/>
    </source>
</evidence>
<keyword evidence="4" id="KW-0804">Transcription</keyword>
<reference evidence="8" key="1">
    <citation type="submission" date="2017-06" db="EMBL/GenBank/DDBJ databases">
        <authorList>
            <person name="Varghese N."/>
            <person name="Submissions S."/>
        </authorList>
    </citation>
    <scope>NUCLEOTIDE SEQUENCE [LARGE SCALE GENOMIC DNA]</scope>
    <source>
        <strain evidence="8">DSM 22348</strain>
    </source>
</reference>
<dbReference type="NCBIfam" id="TIGR02937">
    <property type="entry name" value="sigma70-ECF"/>
    <property type="match status" value="1"/>
</dbReference>
<dbReference type="AlphaFoldDB" id="A0A239K6G6"/>
<dbReference type="CDD" id="cd06171">
    <property type="entry name" value="Sigma70_r4"/>
    <property type="match status" value="1"/>
</dbReference>
<dbReference type="SUPFAM" id="SSF88659">
    <property type="entry name" value="Sigma3 and sigma4 domains of RNA polymerase sigma factors"/>
    <property type="match status" value="1"/>
</dbReference>
<evidence type="ECO:0000256" key="2">
    <source>
        <dbReference type="ARBA" id="ARBA00023015"/>
    </source>
</evidence>
<accession>A0A239K6G6</accession>
<dbReference type="SUPFAM" id="SSF88946">
    <property type="entry name" value="Sigma2 domain of RNA polymerase sigma factors"/>
    <property type="match status" value="1"/>
</dbReference>
<comment type="similarity">
    <text evidence="1">Belongs to the sigma-70 factor family. ECF subfamily.</text>
</comment>
<keyword evidence="8" id="KW-1185">Reference proteome</keyword>
<dbReference type="GO" id="GO:0006352">
    <property type="term" value="P:DNA-templated transcription initiation"/>
    <property type="evidence" value="ECO:0007669"/>
    <property type="project" value="InterPro"/>
</dbReference>
<evidence type="ECO:0000259" key="6">
    <source>
        <dbReference type="Pfam" id="PF08281"/>
    </source>
</evidence>
<evidence type="ECO:0000256" key="1">
    <source>
        <dbReference type="ARBA" id="ARBA00010641"/>
    </source>
</evidence>
<dbReference type="EMBL" id="FZOL01000025">
    <property type="protein sequence ID" value="SNT13715.1"/>
    <property type="molecule type" value="Genomic_DNA"/>
</dbReference>
<name>A0A239K6G6_9PSED</name>
<dbReference type="InterPro" id="IPR036388">
    <property type="entry name" value="WH-like_DNA-bd_sf"/>
</dbReference>
<evidence type="ECO:0000256" key="4">
    <source>
        <dbReference type="ARBA" id="ARBA00023163"/>
    </source>
</evidence>
<dbReference type="STRING" id="1215104.GCA_000730585_02309"/>
<feature type="domain" description="RNA polymerase sigma-70 region 2" evidence="5">
    <location>
        <begin position="2"/>
        <end position="61"/>
    </location>
</feature>
<dbReference type="Pfam" id="PF08281">
    <property type="entry name" value="Sigma70_r4_2"/>
    <property type="match status" value="1"/>
</dbReference>
<protein>
    <submittedName>
        <fullName evidence="7">RNA polymerase sigma-70 factor, ECF subfamily</fullName>
    </submittedName>
</protein>
<evidence type="ECO:0000313" key="8">
    <source>
        <dbReference type="Proteomes" id="UP000198407"/>
    </source>
</evidence>
<dbReference type="InterPro" id="IPR039425">
    <property type="entry name" value="RNA_pol_sigma-70-like"/>
</dbReference>
<gene>
    <name evidence="7" type="ORF">SAMN05444352_12569</name>
</gene>
<keyword evidence="3" id="KW-0731">Sigma factor</keyword>
<dbReference type="InterPro" id="IPR007627">
    <property type="entry name" value="RNA_pol_sigma70_r2"/>
</dbReference>
<dbReference type="GO" id="GO:0003677">
    <property type="term" value="F:DNA binding"/>
    <property type="evidence" value="ECO:0007669"/>
    <property type="project" value="InterPro"/>
</dbReference>
<evidence type="ECO:0000313" key="7">
    <source>
        <dbReference type="EMBL" id="SNT13715.1"/>
    </source>
</evidence>
<proteinExistence type="inferred from homology"/>
<dbReference type="InterPro" id="IPR013325">
    <property type="entry name" value="RNA_pol_sigma_r2"/>
</dbReference>
<organism evidence="7 8">
    <name type="scientific">Pseudomonas japonica</name>
    <dbReference type="NCBI Taxonomy" id="256466"/>
    <lineage>
        <taxon>Bacteria</taxon>
        <taxon>Pseudomonadati</taxon>
        <taxon>Pseudomonadota</taxon>
        <taxon>Gammaproteobacteria</taxon>
        <taxon>Pseudomonadales</taxon>
        <taxon>Pseudomonadaceae</taxon>
        <taxon>Pseudomonas</taxon>
    </lineage>
</organism>
<dbReference type="Gene3D" id="1.10.1740.10">
    <property type="match status" value="1"/>
</dbReference>
<dbReference type="Pfam" id="PF04542">
    <property type="entry name" value="Sigma70_r2"/>
    <property type="match status" value="1"/>
</dbReference>
<keyword evidence="2" id="KW-0805">Transcription regulation</keyword>
<dbReference type="GO" id="GO:0016987">
    <property type="term" value="F:sigma factor activity"/>
    <property type="evidence" value="ECO:0007669"/>
    <property type="project" value="UniProtKB-KW"/>
</dbReference>
<sequence length="142" mass="15869">MLGVARQLLKDNALAEDVVHDAFLRIWTRAATFDPRRGSARGWMFSITRHLALDFLRRRERDRPLDDEGAAAEPDVAGDGPLHSGRMDACLEQLAPERRACVLHAYVDGLSHAQIARRLDTPLGTVKAWIKRSLAALRECMG</sequence>